<dbReference type="Pfam" id="PF14125">
    <property type="entry name" value="DUF4292"/>
    <property type="match status" value="1"/>
</dbReference>
<evidence type="ECO:0008006" key="3">
    <source>
        <dbReference type="Google" id="ProtNLM"/>
    </source>
</evidence>
<gene>
    <name evidence="1" type="ORF">SAMN06297358_4095</name>
</gene>
<protein>
    <recommendedName>
        <fullName evidence="3">DUF4292 domain-containing protein</fullName>
    </recommendedName>
</protein>
<dbReference type="Proteomes" id="UP000219281">
    <property type="component" value="Unassembled WGS sequence"/>
</dbReference>
<dbReference type="OrthoDB" id="849114at2"/>
<sequence>MRRNILNSVLIAACALTVVGCRPKKEIVKAPPAAETTQVANKKSENLATLLSKELQYNTLSLKGKTDLDIDGDVKNVTLNIRIKKDEKIWFSITALGGAIEAARGMITPDSLLLMTRIPDKTILRKPLSYIQNYTNKQVSFGWLQSILTGNTIKALMTEKSDLSQENGVWALSGTEQGLAYKVLFNTLLKSTELTLNDAQAAQGLKVVYDKYTPINNGLFPSSLKINSAVGNKKINIAVEFVKIDANVAVEFPFSVPKNYEVIN</sequence>
<evidence type="ECO:0000313" key="1">
    <source>
        <dbReference type="EMBL" id="SOD20378.1"/>
    </source>
</evidence>
<reference evidence="2" key="1">
    <citation type="submission" date="2017-09" db="EMBL/GenBank/DDBJ databases">
        <authorList>
            <person name="Varghese N."/>
            <person name="Submissions S."/>
        </authorList>
    </citation>
    <scope>NUCLEOTIDE SEQUENCE [LARGE SCALE GENOMIC DNA]</scope>
    <source>
        <strain evidence="2">CGMCC 1.12803</strain>
    </source>
</reference>
<organism evidence="1 2">
    <name type="scientific">Pedobacter xixiisoli</name>
    <dbReference type="NCBI Taxonomy" id="1476464"/>
    <lineage>
        <taxon>Bacteria</taxon>
        <taxon>Pseudomonadati</taxon>
        <taxon>Bacteroidota</taxon>
        <taxon>Sphingobacteriia</taxon>
        <taxon>Sphingobacteriales</taxon>
        <taxon>Sphingobacteriaceae</taxon>
        <taxon>Pedobacter</taxon>
    </lineage>
</organism>
<dbReference type="PROSITE" id="PS51257">
    <property type="entry name" value="PROKAR_LIPOPROTEIN"/>
    <property type="match status" value="1"/>
</dbReference>
<name>A0A286AEQ0_9SPHI</name>
<evidence type="ECO:0000313" key="2">
    <source>
        <dbReference type="Proteomes" id="UP000219281"/>
    </source>
</evidence>
<dbReference type="EMBL" id="OCMT01000005">
    <property type="protein sequence ID" value="SOD20378.1"/>
    <property type="molecule type" value="Genomic_DNA"/>
</dbReference>
<accession>A0A286AEQ0</accession>
<dbReference type="RefSeq" id="WP_097133884.1">
    <property type="nucleotide sequence ID" value="NZ_OCMT01000005.1"/>
</dbReference>
<dbReference type="InterPro" id="IPR025634">
    <property type="entry name" value="DUF4292"/>
</dbReference>
<dbReference type="AlphaFoldDB" id="A0A286AEQ0"/>
<proteinExistence type="predicted"/>
<keyword evidence="2" id="KW-1185">Reference proteome</keyword>